<dbReference type="OrthoDB" id="27962at2759"/>
<evidence type="ECO:0000259" key="3">
    <source>
        <dbReference type="Pfam" id="PF26283"/>
    </source>
</evidence>
<dbReference type="EMBL" id="CAACVG010002644">
    <property type="protein sequence ID" value="VEN36764.1"/>
    <property type="molecule type" value="Genomic_DNA"/>
</dbReference>
<dbReference type="InterPro" id="IPR058565">
    <property type="entry name" value="Ig_TRAPPC9_Trs120_1st"/>
</dbReference>
<proteinExistence type="predicted"/>
<accession>A0A653BMQ1</accession>
<feature type="domain" description="Trs120/TRAPPC9 fourth Ig-like" evidence="3">
    <location>
        <begin position="481"/>
        <end position="600"/>
    </location>
</feature>
<dbReference type="Pfam" id="PF26254">
    <property type="entry name" value="Ig_TRAPPC9-Trs120_1st"/>
    <property type="match status" value="1"/>
</dbReference>
<dbReference type="PANTHER" id="PTHR21512">
    <property type="entry name" value="TRAFFICKING PROTEIN PARTICLE COMPLEX SUBUNIT 9"/>
    <property type="match status" value="1"/>
</dbReference>
<feature type="domain" description="Trs120/TRAPPC9 third Ig-like" evidence="2">
    <location>
        <begin position="346"/>
        <end position="461"/>
    </location>
</feature>
<dbReference type="Pfam" id="PF26282">
    <property type="entry name" value="Ig_TRAPPC9-Trs120_3rd"/>
    <property type="match status" value="1"/>
</dbReference>
<dbReference type="AlphaFoldDB" id="A0A653BMQ1"/>
<keyword evidence="5" id="KW-1185">Reference proteome</keyword>
<evidence type="ECO:0000259" key="1">
    <source>
        <dbReference type="Pfam" id="PF26254"/>
    </source>
</evidence>
<feature type="domain" description="Trs120/TRAPPC9 first Ig-like" evidence="1">
    <location>
        <begin position="28"/>
        <end position="98"/>
    </location>
</feature>
<sequence length="601" mass="66470">MSKEIRMNTTRIIKKGRPRRRTRCSGDFLWTQNESCEVFVNLLNPLPFELKVSNMRLLTSGVVFESIPETVSLPPDTPTSIVLSGMARESGELELSGYSTHTLGVKSNCRLKHMIVGAHFPTNYKVQVVPSLPLLEVTTSLPQTLSASGFQDNNVTMTASASLYHGQSGECVINLKNVSDVQIEMLEIDINSILDSIVQDQIFKLDEEEVKLLLPIAPNEVKSFKVLLFSPGNFLLPNVVASPTFPQDLGSGVFSSMSASLPGGSLAMRHNSSFRSSNSGQSSIVGGLTTLFHQQPSNSTVEAQLRIKYSGSDGIVAEYCRSCSLLFVLEMIPSLHVTNWDVLPAETSSQFYLVLDIVNLTNQEMELQYTSGKTMLVDGQESCRVPVPVDRCPLSKLSAFYQDSAERNSEERMKNNVDVERICSEHITDLVDLRWHLLASDIRGVASLKGISLSSRMLDIVRMSPLNWEVVINGGVIRTQEEVTWEAGNPLPLKMSIANGLEKALCHLTLSIQFYQDYDNGILNYRMDTRLAVAGATKKIIPHLEPNLKADHQCNVIFFSPGQYKLDIQCCAPENNVATANPLLPTGHIWRFTPTISITVT</sequence>
<name>A0A653BMQ1_CALMS</name>
<dbReference type="Pfam" id="PF26283">
    <property type="entry name" value="Ig_TRAPPC9-Trs120_4th"/>
    <property type="match status" value="1"/>
</dbReference>
<protein>
    <submittedName>
        <fullName evidence="4">Uncharacterized protein</fullName>
    </submittedName>
</protein>
<dbReference type="Proteomes" id="UP000410492">
    <property type="component" value="Unassembled WGS sequence"/>
</dbReference>
<gene>
    <name evidence="4" type="ORF">CALMAC_LOCUS2249</name>
</gene>
<evidence type="ECO:0000259" key="2">
    <source>
        <dbReference type="Pfam" id="PF26282"/>
    </source>
</evidence>
<evidence type="ECO:0000313" key="4">
    <source>
        <dbReference type="EMBL" id="VEN36764.1"/>
    </source>
</evidence>
<dbReference type="PANTHER" id="PTHR21512:SF5">
    <property type="entry name" value="TRAFFICKING PROTEIN PARTICLE COMPLEX SUBUNIT 9"/>
    <property type="match status" value="1"/>
</dbReference>
<organism evidence="4 5">
    <name type="scientific">Callosobruchus maculatus</name>
    <name type="common">Southern cowpea weevil</name>
    <name type="synonym">Pulse bruchid</name>
    <dbReference type="NCBI Taxonomy" id="64391"/>
    <lineage>
        <taxon>Eukaryota</taxon>
        <taxon>Metazoa</taxon>
        <taxon>Ecdysozoa</taxon>
        <taxon>Arthropoda</taxon>
        <taxon>Hexapoda</taxon>
        <taxon>Insecta</taxon>
        <taxon>Pterygota</taxon>
        <taxon>Neoptera</taxon>
        <taxon>Endopterygota</taxon>
        <taxon>Coleoptera</taxon>
        <taxon>Polyphaga</taxon>
        <taxon>Cucujiformia</taxon>
        <taxon>Chrysomeloidea</taxon>
        <taxon>Chrysomelidae</taxon>
        <taxon>Bruchinae</taxon>
        <taxon>Bruchini</taxon>
        <taxon>Callosobruchus</taxon>
    </lineage>
</organism>
<dbReference type="InterPro" id="IPR013935">
    <property type="entry name" value="Trs120_TRAPPC9"/>
</dbReference>
<reference evidence="4 5" key="1">
    <citation type="submission" date="2019-01" db="EMBL/GenBank/DDBJ databases">
        <authorList>
            <person name="Sayadi A."/>
        </authorList>
    </citation>
    <scope>NUCLEOTIDE SEQUENCE [LARGE SCALE GENOMIC DNA]</scope>
</reference>
<dbReference type="InterPro" id="IPR058567">
    <property type="entry name" value="Ig_TRAPPC9_Trs120_3rd"/>
</dbReference>
<dbReference type="GO" id="GO:0005802">
    <property type="term" value="C:trans-Golgi network"/>
    <property type="evidence" value="ECO:0007669"/>
    <property type="project" value="TreeGrafter"/>
</dbReference>
<dbReference type="InterPro" id="IPR058568">
    <property type="entry name" value="Ig_TRAPPC9_Trs120_4th"/>
</dbReference>
<evidence type="ECO:0000313" key="5">
    <source>
        <dbReference type="Proteomes" id="UP000410492"/>
    </source>
</evidence>